<comment type="caution">
    <text evidence="8">The sequence shown here is derived from an EMBL/GenBank/DDBJ whole genome shotgun (WGS) entry which is preliminary data.</text>
</comment>
<dbReference type="Pfam" id="PF13639">
    <property type="entry name" value="zf-RING_2"/>
    <property type="match status" value="1"/>
</dbReference>
<reference evidence="8 9" key="1">
    <citation type="journal article" date="2023" name="G3 (Bethesda)">
        <title>A chromosome-length genome assembly and annotation of blackberry (Rubus argutus, cv. 'Hillquist').</title>
        <authorList>
            <person name="Bruna T."/>
            <person name="Aryal R."/>
            <person name="Dudchenko O."/>
            <person name="Sargent D.J."/>
            <person name="Mead D."/>
            <person name="Buti M."/>
            <person name="Cavallini A."/>
            <person name="Hytonen T."/>
            <person name="Andres J."/>
            <person name="Pham M."/>
            <person name="Weisz D."/>
            <person name="Mascagni F."/>
            <person name="Usai G."/>
            <person name="Natali L."/>
            <person name="Bassil N."/>
            <person name="Fernandez G.E."/>
            <person name="Lomsadze A."/>
            <person name="Armour M."/>
            <person name="Olukolu B."/>
            <person name="Poorten T."/>
            <person name="Britton C."/>
            <person name="Davik J."/>
            <person name="Ashrafi H."/>
            <person name="Aiden E.L."/>
            <person name="Borodovsky M."/>
            <person name="Worthington M."/>
        </authorList>
    </citation>
    <scope>NUCLEOTIDE SEQUENCE [LARGE SCALE GENOMIC DNA]</scope>
    <source>
        <strain evidence="8">PI 553951</strain>
    </source>
</reference>
<evidence type="ECO:0000256" key="3">
    <source>
        <dbReference type="ARBA" id="ARBA00022723"/>
    </source>
</evidence>
<proteinExistence type="predicted"/>
<dbReference type="GO" id="GO:0008270">
    <property type="term" value="F:zinc ion binding"/>
    <property type="evidence" value="ECO:0007669"/>
    <property type="project" value="UniProtKB-KW"/>
</dbReference>
<evidence type="ECO:0000313" key="8">
    <source>
        <dbReference type="EMBL" id="KAK9947834.1"/>
    </source>
</evidence>
<dbReference type="EMBL" id="JBEDUW010000001">
    <property type="protein sequence ID" value="KAK9947834.1"/>
    <property type="molecule type" value="Genomic_DNA"/>
</dbReference>
<evidence type="ECO:0000256" key="5">
    <source>
        <dbReference type="ARBA" id="ARBA00022833"/>
    </source>
</evidence>
<dbReference type="InterPro" id="IPR001841">
    <property type="entry name" value="Znf_RING"/>
</dbReference>
<gene>
    <name evidence="8" type="ORF">M0R45_003435</name>
</gene>
<evidence type="ECO:0000256" key="6">
    <source>
        <dbReference type="PROSITE-ProRule" id="PRU00175"/>
    </source>
</evidence>
<keyword evidence="9" id="KW-1185">Reference proteome</keyword>
<accession>A0AAW1YHN9</accession>
<evidence type="ECO:0000313" key="9">
    <source>
        <dbReference type="Proteomes" id="UP001457282"/>
    </source>
</evidence>
<evidence type="ECO:0000256" key="1">
    <source>
        <dbReference type="ARBA" id="ARBA00000900"/>
    </source>
</evidence>
<keyword evidence="5" id="KW-0862">Zinc</keyword>
<dbReference type="EC" id="2.3.2.27" evidence="2"/>
<dbReference type="PANTHER" id="PTHR15710">
    <property type="entry name" value="E3 UBIQUITIN-PROTEIN LIGASE PRAJA"/>
    <property type="match status" value="1"/>
</dbReference>
<dbReference type="PANTHER" id="PTHR15710:SF74">
    <property type="entry name" value="RING-TYPE E3 UBIQUITIN TRANSFERASE-RELATED"/>
    <property type="match status" value="1"/>
</dbReference>
<dbReference type="Gene3D" id="3.30.40.10">
    <property type="entry name" value="Zinc/RING finger domain, C3HC4 (zinc finger)"/>
    <property type="match status" value="1"/>
</dbReference>
<dbReference type="SUPFAM" id="SSF57850">
    <property type="entry name" value="RING/U-box"/>
    <property type="match status" value="1"/>
</dbReference>
<feature type="domain" description="RING-type" evidence="7">
    <location>
        <begin position="69"/>
        <end position="114"/>
    </location>
</feature>
<sequence>MATLSRIPFVTDAAYAIDLCFDLDDALTLPDQDTAGYRTSSTKSSESDSIRDALVANMPTVAAAEGVICSVCVEGFRTEEEGGGRCKQVPCGHAYHETCIKKWLSNSNSCPLCRSTIMDTHQ</sequence>
<name>A0AAW1YHN9_RUBAR</name>
<dbReference type="PROSITE" id="PS50089">
    <property type="entry name" value="ZF_RING_2"/>
    <property type="match status" value="1"/>
</dbReference>
<organism evidence="8 9">
    <name type="scientific">Rubus argutus</name>
    <name type="common">Southern blackberry</name>
    <dbReference type="NCBI Taxonomy" id="59490"/>
    <lineage>
        <taxon>Eukaryota</taxon>
        <taxon>Viridiplantae</taxon>
        <taxon>Streptophyta</taxon>
        <taxon>Embryophyta</taxon>
        <taxon>Tracheophyta</taxon>
        <taxon>Spermatophyta</taxon>
        <taxon>Magnoliopsida</taxon>
        <taxon>eudicotyledons</taxon>
        <taxon>Gunneridae</taxon>
        <taxon>Pentapetalae</taxon>
        <taxon>rosids</taxon>
        <taxon>fabids</taxon>
        <taxon>Rosales</taxon>
        <taxon>Rosaceae</taxon>
        <taxon>Rosoideae</taxon>
        <taxon>Rosoideae incertae sedis</taxon>
        <taxon>Rubus</taxon>
    </lineage>
</organism>
<dbReference type="AlphaFoldDB" id="A0AAW1YHN9"/>
<dbReference type="GO" id="GO:0061630">
    <property type="term" value="F:ubiquitin protein ligase activity"/>
    <property type="evidence" value="ECO:0007669"/>
    <property type="project" value="UniProtKB-EC"/>
</dbReference>
<dbReference type="InterPro" id="IPR013083">
    <property type="entry name" value="Znf_RING/FYVE/PHD"/>
</dbReference>
<keyword evidence="4 6" id="KW-0863">Zinc-finger</keyword>
<keyword evidence="3" id="KW-0479">Metal-binding</keyword>
<evidence type="ECO:0000256" key="4">
    <source>
        <dbReference type="ARBA" id="ARBA00022771"/>
    </source>
</evidence>
<protein>
    <recommendedName>
        <fullName evidence="2">RING-type E3 ubiquitin transferase</fullName>
        <ecNumber evidence="2">2.3.2.27</ecNumber>
    </recommendedName>
</protein>
<dbReference type="Proteomes" id="UP001457282">
    <property type="component" value="Unassembled WGS sequence"/>
</dbReference>
<evidence type="ECO:0000256" key="2">
    <source>
        <dbReference type="ARBA" id="ARBA00012483"/>
    </source>
</evidence>
<dbReference type="SMART" id="SM00184">
    <property type="entry name" value="RING"/>
    <property type="match status" value="1"/>
</dbReference>
<evidence type="ECO:0000259" key="7">
    <source>
        <dbReference type="PROSITE" id="PS50089"/>
    </source>
</evidence>
<comment type="catalytic activity">
    <reaction evidence="1">
        <text>S-ubiquitinyl-[E2 ubiquitin-conjugating enzyme]-L-cysteine + [acceptor protein]-L-lysine = [E2 ubiquitin-conjugating enzyme]-L-cysteine + N(6)-ubiquitinyl-[acceptor protein]-L-lysine.</text>
        <dbReference type="EC" id="2.3.2.27"/>
    </reaction>
</comment>